<dbReference type="RefSeq" id="XP_004493963.1">
    <property type="nucleotide sequence ID" value="XM_004493906.3"/>
</dbReference>
<proteinExistence type="predicted"/>
<dbReference type="PROSITE" id="PS50076">
    <property type="entry name" value="DNAJ_2"/>
    <property type="match status" value="1"/>
</dbReference>
<feature type="repeat" description="TPR" evidence="6">
    <location>
        <begin position="82"/>
        <end position="115"/>
    </location>
</feature>
<dbReference type="InterPro" id="IPR018253">
    <property type="entry name" value="DnaJ_domain_CS"/>
</dbReference>
<dbReference type="SUPFAM" id="SSF48452">
    <property type="entry name" value="TPR-like"/>
    <property type="match status" value="1"/>
</dbReference>
<name>A0A1S2XSQ4_CICAR</name>
<evidence type="ECO:0000256" key="5">
    <source>
        <dbReference type="ARBA" id="ARBA00022824"/>
    </source>
</evidence>
<feature type="compositionally biased region" description="Gly residues" evidence="7">
    <location>
        <begin position="440"/>
        <end position="449"/>
    </location>
</feature>
<evidence type="ECO:0000256" key="4">
    <source>
        <dbReference type="ARBA" id="ARBA00022803"/>
    </source>
</evidence>
<keyword evidence="2" id="KW-0732">Signal</keyword>
<accession>A0A1S2XSQ4</accession>
<dbReference type="PaxDb" id="3827-XP_004493963.1"/>
<sequence length="485" mass="53733">MLNLIGFSLLTMDSVSYKGLLQPFFLLHFVLVCQLIILQPFVSASGNAAELFERASQSIKGKHYSEALNDLNAAIEADPNLSEAYLSRASVLRQLCRYEQSERSYNKFLELKPGDSAAKKELSQLLQAQSALETAQSLYDSGNFTKSLEYIDKVVLVFSPACTKAKLLKVRLLIGDKEYEGAIAESGYILKEDENNLEALLLRGRAYYYLADHDVATRHYQKGLRLDPEHSELKKAYFGLKNLLKKRKSAEDNANKGKLRVAVEEFKSALAVDPDHLAHNVHLHLGLCKVLVKLGRGKDALNSCNEALKIDGELIEALVQRGEAKLLMEDWEGAVEDLKSAAQNSPQDMNIREVLMRAEKALKMSKRKDYYKILGISKHASAADIKRAYKKLALQWHPDKNADNREEAEAKFREIAAAYEVLNDEDKRTRYDRGEDLEDGGMGGGGGGGFNPFGGGGQQFTFTFDGGFPGGGFPGGGGGGYEFHF</sequence>
<dbReference type="Proteomes" id="UP000087171">
    <property type="component" value="Chromosome Ca3"/>
</dbReference>
<dbReference type="InterPro" id="IPR019734">
    <property type="entry name" value="TPR_rpt"/>
</dbReference>
<dbReference type="OrthoDB" id="10250354at2759"/>
<evidence type="ECO:0000256" key="2">
    <source>
        <dbReference type="ARBA" id="ARBA00022729"/>
    </source>
</evidence>
<dbReference type="InterPro" id="IPR011990">
    <property type="entry name" value="TPR-like_helical_dom_sf"/>
</dbReference>
<feature type="domain" description="J" evidence="8">
    <location>
        <begin position="369"/>
        <end position="435"/>
    </location>
</feature>
<dbReference type="Pfam" id="PF13432">
    <property type="entry name" value="TPR_16"/>
    <property type="match status" value="2"/>
</dbReference>
<dbReference type="GeneID" id="101491841"/>
<keyword evidence="9" id="KW-1185">Reference proteome</keyword>
<dbReference type="KEGG" id="cam:101491841"/>
<evidence type="ECO:0000256" key="7">
    <source>
        <dbReference type="SAM" id="MobiDB-lite"/>
    </source>
</evidence>
<gene>
    <name evidence="10" type="primary">LOC101491841</name>
</gene>
<evidence type="ECO:0000256" key="1">
    <source>
        <dbReference type="ARBA" id="ARBA00004319"/>
    </source>
</evidence>
<evidence type="ECO:0000256" key="3">
    <source>
        <dbReference type="ARBA" id="ARBA00022737"/>
    </source>
</evidence>
<feature type="repeat" description="TPR" evidence="6">
    <location>
        <begin position="197"/>
        <end position="230"/>
    </location>
</feature>
<comment type="subcellular location">
    <subcellularLocation>
        <location evidence="1">Endoplasmic reticulum lumen</location>
    </subcellularLocation>
</comment>
<keyword evidence="4 6" id="KW-0802">TPR repeat</keyword>
<evidence type="ECO:0000256" key="6">
    <source>
        <dbReference type="PROSITE-ProRule" id="PRU00339"/>
    </source>
</evidence>
<dbReference type="PANTHER" id="PTHR45188:SF2">
    <property type="entry name" value="DNAJ HOMOLOG SUBFAMILY C MEMBER 7"/>
    <property type="match status" value="1"/>
</dbReference>
<keyword evidence="3" id="KW-0677">Repeat</keyword>
<dbReference type="SMART" id="SM00271">
    <property type="entry name" value="DnaJ"/>
    <property type="match status" value="1"/>
</dbReference>
<dbReference type="AlphaFoldDB" id="A0A1S2XSQ4"/>
<dbReference type="InterPro" id="IPR036869">
    <property type="entry name" value="J_dom_sf"/>
</dbReference>
<dbReference type="PROSITE" id="PS00636">
    <property type="entry name" value="DNAJ_1"/>
    <property type="match status" value="1"/>
</dbReference>
<dbReference type="Gene3D" id="1.25.40.10">
    <property type="entry name" value="Tetratricopeptide repeat domain"/>
    <property type="match status" value="1"/>
</dbReference>
<feature type="region of interest" description="Disordered" evidence="7">
    <location>
        <begin position="429"/>
        <end position="449"/>
    </location>
</feature>
<dbReference type="Gene3D" id="1.10.287.110">
    <property type="entry name" value="DnaJ domain"/>
    <property type="match status" value="1"/>
</dbReference>
<dbReference type="eggNOG" id="KOG0550">
    <property type="taxonomic scope" value="Eukaryota"/>
</dbReference>
<dbReference type="STRING" id="3827.A0A1S2XSQ4"/>
<dbReference type="SUPFAM" id="SSF46565">
    <property type="entry name" value="Chaperone J-domain"/>
    <property type="match status" value="1"/>
</dbReference>
<evidence type="ECO:0000259" key="8">
    <source>
        <dbReference type="PROSITE" id="PS50076"/>
    </source>
</evidence>
<dbReference type="Pfam" id="PF00226">
    <property type="entry name" value="DnaJ"/>
    <property type="match status" value="1"/>
</dbReference>
<dbReference type="FunFam" id="1.10.287.110:FF:000055">
    <property type="entry name" value="DnaJ subfamily C member 7"/>
    <property type="match status" value="1"/>
</dbReference>
<evidence type="ECO:0000313" key="9">
    <source>
        <dbReference type="Proteomes" id="UP000087171"/>
    </source>
</evidence>
<dbReference type="InterPro" id="IPR001623">
    <property type="entry name" value="DnaJ_domain"/>
</dbReference>
<organism evidence="9 10">
    <name type="scientific">Cicer arietinum</name>
    <name type="common">Chickpea</name>
    <name type="synonym">Garbanzo</name>
    <dbReference type="NCBI Taxonomy" id="3827"/>
    <lineage>
        <taxon>Eukaryota</taxon>
        <taxon>Viridiplantae</taxon>
        <taxon>Streptophyta</taxon>
        <taxon>Embryophyta</taxon>
        <taxon>Tracheophyta</taxon>
        <taxon>Spermatophyta</taxon>
        <taxon>Magnoliopsida</taxon>
        <taxon>eudicotyledons</taxon>
        <taxon>Gunneridae</taxon>
        <taxon>Pentapetalae</taxon>
        <taxon>rosids</taxon>
        <taxon>fabids</taxon>
        <taxon>Fabales</taxon>
        <taxon>Fabaceae</taxon>
        <taxon>Papilionoideae</taxon>
        <taxon>50 kb inversion clade</taxon>
        <taxon>NPAAA clade</taxon>
        <taxon>Hologalegina</taxon>
        <taxon>IRL clade</taxon>
        <taxon>Cicereae</taxon>
        <taxon>Cicer</taxon>
    </lineage>
</organism>
<dbReference type="PROSITE" id="PS50005">
    <property type="entry name" value="TPR"/>
    <property type="match status" value="2"/>
</dbReference>
<dbReference type="GO" id="GO:0005788">
    <property type="term" value="C:endoplasmic reticulum lumen"/>
    <property type="evidence" value="ECO:0007669"/>
    <property type="project" value="UniProtKB-SubCell"/>
</dbReference>
<reference evidence="10" key="2">
    <citation type="submission" date="2025-08" db="UniProtKB">
        <authorList>
            <consortium name="RefSeq"/>
        </authorList>
    </citation>
    <scope>IDENTIFICATION</scope>
    <source>
        <tissue evidence="10">Etiolated seedlings</tissue>
    </source>
</reference>
<dbReference type="FunFam" id="1.25.40.10:FF:000258">
    <property type="entry name" value="DnaJ domain containing protein"/>
    <property type="match status" value="1"/>
</dbReference>
<dbReference type="PANTHER" id="PTHR45188">
    <property type="entry name" value="DNAJ PROTEIN P58IPK HOMOLOG"/>
    <property type="match status" value="1"/>
</dbReference>
<keyword evidence="5" id="KW-0256">Endoplasmic reticulum</keyword>
<evidence type="ECO:0000313" key="10">
    <source>
        <dbReference type="RefSeq" id="XP_004493963.1"/>
    </source>
</evidence>
<dbReference type="CDD" id="cd06257">
    <property type="entry name" value="DnaJ"/>
    <property type="match status" value="1"/>
</dbReference>
<reference evidence="9" key="1">
    <citation type="journal article" date="2013" name="Nat. Biotechnol.">
        <title>Draft genome sequence of chickpea (Cicer arietinum) provides a resource for trait improvement.</title>
        <authorList>
            <person name="Varshney R.K."/>
            <person name="Song C."/>
            <person name="Saxena R.K."/>
            <person name="Azam S."/>
            <person name="Yu S."/>
            <person name="Sharpe A.G."/>
            <person name="Cannon S."/>
            <person name="Baek J."/>
            <person name="Rosen B.D."/>
            <person name="Tar'an B."/>
            <person name="Millan T."/>
            <person name="Zhang X."/>
            <person name="Ramsay L.D."/>
            <person name="Iwata A."/>
            <person name="Wang Y."/>
            <person name="Nelson W."/>
            <person name="Farmer A.D."/>
            <person name="Gaur P.M."/>
            <person name="Soderlund C."/>
            <person name="Penmetsa R.V."/>
            <person name="Xu C."/>
            <person name="Bharti A.K."/>
            <person name="He W."/>
            <person name="Winter P."/>
            <person name="Zhao S."/>
            <person name="Hane J.K."/>
            <person name="Carrasquilla-Garcia N."/>
            <person name="Condie J.A."/>
            <person name="Upadhyaya H.D."/>
            <person name="Luo M.C."/>
            <person name="Thudi M."/>
            <person name="Gowda C.L."/>
            <person name="Singh N.P."/>
            <person name="Lichtenzveig J."/>
            <person name="Gali K.K."/>
            <person name="Rubio J."/>
            <person name="Nadarajan N."/>
            <person name="Dolezel J."/>
            <person name="Bansal K.C."/>
            <person name="Xu X."/>
            <person name="Edwards D."/>
            <person name="Zhang G."/>
            <person name="Kahl G."/>
            <person name="Gil J."/>
            <person name="Singh K.B."/>
            <person name="Datta S.K."/>
            <person name="Jackson S.A."/>
            <person name="Wang J."/>
            <person name="Cook D.R."/>
        </authorList>
    </citation>
    <scope>NUCLEOTIDE SEQUENCE [LARGE SCALE GENOMIC DNA]</scope>
    <source>
        <strain evidence="9">cv. CDC Frontier</strain>
    </source>
</reference>
<dbReference type="SMART" id="SM00028">
    <property type="entry name" value="TPR"/>
    <property type="match status" value="5"/>
</dbReference>
<dbReference type="Pfam" id="PF13181">
    <property type="entry name" value="TPR_8"/>
    <property type="match status" value="1"/>
</dbReference>
<protein>
    <submittedName>
        <fullName evidence="10">DnaJ protein P58IPK homolog</fullName>
    </submittedName>
</protein>
<dbReference type="PRINTS" id="PR00625">
    <property type="entry name" value="JDOMAIN"/>
</dbReference>